<organism evidence="1 2">
    <name type="scientific">Pandoraea pulmonicola</name>
    <dbReference type="NCBI Taxonomy" id="93221"/>
    <lineage>
        <taxon>Bacteria</taxon>
        <taxon>Pseudomonadati</taxon>
        <taxon>Pseudomonadota</taxon>
        <taxon>Betaproteobacteria</taxon>
        <taxon>Burkholderiales</taxon>
        <taxon>Burkholderiaceae</taxon>
        <taxon>Pandoraea</taxon>
    </lineage>
</organism>
<name>A0ABM5S2Q6_PANPU</name>
<proteinExistence type="predicted"/>
<gene>
    <name evidence="1" type="ORF">RO07_18885</name>
</gene>
<evidence type="ECO:0000313" key="2">
    <source>
        <dbReference type="Proteomes" id="UP000035086"/>
    </source>
</evidence>
<protein>
    <submittedName>
        <fullName evidence="1">Uncharacterized protein</fullName>
    </submittedName>
</protein>
<dbReference type="Proteomes" id="UP000035086">
    <property type="component" value="Chromosome"/>
</dbReference>
<keyword evidence="2" id="KW-1185">Reference proteome</keyword>
<evidence type="ECO:0000313" key="1">
    <source>
        <dbReference type="EMBL" id="AJC22037.1"/>
    </source>
</evidence>
<reference evidence="1" key="1">
    <citation type="submission" date="2016-11" db="EMBL/GenBank/DDBJ databases">
        <title>Complete Genome Sequencing of Pandoraea pulmonicola DSM 16583.</title>
        <authorList>
            <person name="Chan K.-G."/>
        </authorList>
    </citation>
    <scope>NUCLEOTIDE SEQUENCE</scope>
    <source>
        <strain evidence="1">DSM 16583</strain>
    </source>
</reference>
<accession>A0ABM5S2Q6</accession>
<sequence>MGAAPSTFSLCSVSVGVRLDFTNTMKYKLCDLSNEDSLWGCIFIRRVARVYFFFVEQMPKRFILGVKSAKRTDAGSLHSRRILNVQELDIFA</sequence>
<dbReference type="EMBL" id="CP010310">
    <property type="protein sequence ID" value="AJC22037.1"/>
    <property type="molecule type" value="Genomic_DNA"/>
</dbReference>